<dbReference type="STRING" id="947166.A0A1D1W5V6"/>
<organism evidence="7 8">
    <name type="scientific">Ramazzottius varieornatus</name>
    <name type="common">Water bear</name>
    <name type="synonym">Tardigrade</name>
    <dbReference type="NCBI Taxonomy" id="947166"/>
    <lineage>
        <taxon>Eukaryota</taxon>
        <taxon>Metazoa</taxon>
        <taxon>Ecdysozoa</taxon>
        <taxon>Tardigrada</taxon>
        <taxon>Eutardigrada</taxon>
        <taxon>Parachela</taxon>
        <taxon>Hypsibioidea</taxon>
        <taxon>Ramazzottiidae</taxon>
        <taxon>Ramazzottius</taxon>
    </lineage>
</organism>
<evidence type="ECO:0000256" key="5">
    <source>
        <dbReference type="SAM" id="MobiDB-lite"/>
    </source>
</evidence>
<keyword evidence="8" id="KW-1185">Reference proteome</keyword>
<evidence type="ECO:0000313" key="7">
    <source>
        <dbReference type="EMBL" id="GAV08203.1"/>
    </source>
</evidence>
<comment type="caution">
    <text evidence="7">The sequence shown here is derived from an EMBL/GenBank/DDBJ whole genome shotgun (WGS) entry which is preliminary data.</text>
</comment>
<evidence type="ECO:0000256" key="4">
    <source>
        <dbReference type="RuleBase" id="RU003465"/>
    </source>
</evidence>
<dbReference type="InterPro" id="IPR001932">
    <property type="entry name" value="PPM-type_phosphatase-like_dom"/>
</dbReference>
<dbReference type="GO" id="GO:0046872">
    <property type="term" value="F:metal ion binding"/>
    <property type="evidence" value="ECO:0007669"/>
    <property type="project" value="UniProtKB-KW"/>
</dbReference>
<evidence type="ECO:0000313" key="8">
    <source>
        <dbReference type="Proteomes" id="UP000186922"/>
    </source>
</evidence>
<evidence type="ECO:0000256" key="1">
    <source>
        <dbReference type="ARBA" id="ARBA00022723"/>
    </source>
</evidence>
<dbReference type="Gene3D" id="3.60.40.10">
    <property type="entry name" value="PPM-type phosphatase domain"/>
    <property type="match status" value="1"/>
</dbReference>
<feature type="compositionally biased region" description="Basic and acidic residues" evidence="5">
    <location>
        <begin position="1204"/>
        <end position="1214"/>
    </location>
</feature>
<feature type="compositionally biased region" description="Low complexity" evidence="5">
    <location>
        <begin position="1133"/>
        <end position="1154"/>
    </location>
</feature>
<accession>A0A1D1W5V6</accession>
<feature type="compositionally biased region" description="Basic and acidic residues" evidence="5">
    <location>
        <begin position="1155"/>
        <end position="1165"/>
    </location>
</feature>
<dbReference type="PROSITE" id="PS01032">
    <property type="entry name" value="PPM_1"/>
    <property type="match status" value="1"/>
</dbReference>
<dbReference type="Proteomes" id="UP000186922">
    <property type="component" value="Unassembled WGS sequence"/>
</dbReference>
<keyword evidence="1" id="KW-0479">Metal-binding</keyword>
<dbReference type="InterPro" id="IPR015655">
    <property type="entry name" value="PP2C"/>
</dbReference>
<dbReference type="InterPro" id="IPR000222">
    <property type="entry name" value="PP2C_BS"/>
</dbReference>
<dbReference type="SMART" id="SM00331">
    <property type="entry name" value="PP2C_SIG"/>
    <property type="match status" value="1"/>
</dbReference>
<feature type="region of interest" description="Disordered" evidence="5">
    <location>
        <begin position="554"/>
        <end position="633"/>
    </location>
</feature>
<dbReference type="GO" id="GO:0004722">
    <property type="term" value="F:protein serine/threonine phosphatase activity"/>
    <property type="evidence" value="ECO:0007669"/>
    <property type="project" value="InterPro"/>
</dbReference>
<feature type="compositionally biased region" description="Low complexity" evidence="5">
    <location>
        <begin position="976"/>
        <end position="992"/>
    </location>
</feature>
<feature type="compositionally biased region" description="Low complexity" evidence="5">
    <location>
        <begin position="877"/>
        <end position="897"/>
    </location>
</feature>
<keyword evidence="2 4" id="KW-0378">Hydrolase</keyword>
<dbReference type="PROSITE" id="PS51746">
    <property type="entry name" value="PPM_2"/>
    <property type="match status" value="1"/>
</dbReference>
<feature type="compositionally biased region" description="Basic and acidic residues" evidence="5">
    <location>
        <begin position="1178"/>
        <end position="1194"/>
    </location>
</feature>
<evidence type="ECO:0000259" key="6">
    <source>
        <dbReference type="PROSITE" id="PS51746"/>
    </source>
</evidence>
<proteinExistence type="inferred from homology"/>
<feature type="domain" description="PPM-type phosphatase" evidence="6">
    <location>
        <begin position="183"/>
        <end position="443"/>
    </location>
</feature>
<feature type="compositionally biased region" description="Low complexity" evidence="5">
    <location>
        <begin position="766"/>
        <end position="857"/>
    </location>
</feature>
<dbReference type="Pfam" id="PF00481">
    <property type="entry name" value="PP2C"/>
    <property type="match status" value="1"/>
</dbReference>
<feature type="compositionally biased region" description="Basic and acidic residues" evidence="5">
    <location>
        <begin position="603"/>
        <end position="633"/>
    </location>
</feature>
<feature type="compositionally biased region" description="Polar residues" evidence="5">
    <location>
        <begin position="993"/>
        <end position="1013"/>
    </location>
</feature>
<dbReference type="SUPFAM" id="SSF81606">
    <property type="entry name" value="PP2C-like"/>
    <property type="match status" value="1"/>
</dbReference>
<feature type="compositionally biased region" description="Low complexity" evidence="5">
    <location>
        <begin position="1103"/>
        <end position="1120"/>
    </location>
</feature>
<dbReference type="OrthoDB" id="10264738at2759"/>
<dbReference type="AlphaFoldDB" id="A0A1D1W5V6"/>
<feature type="compositionally biased region" description="Polar residues" evidence="5">
    <location>
        <begin position="716"/>
        <end position="737"/>
    </location>
</feature>
<protein>
    <recommendedName>
        <fullName evidence="6">PPM-type phosphatase domain-containing protein</fullName>
    </recommendedName>
</protein>
<dbReference type="PANTHER" id="PTHR47992">
    <property type="entry name" value="PROTEIN PHOSPHATASE"/>
    <property type="match status" value="1"/>
</dbReference>
<comment type="similarity">
    <text evidence="4">Belongs to the PP2C family.</text>
</comment>
<feature type="region of interest" description="Disordered" evidence="5">
    <location>
        <begin position="119"/>
        <end position="142"/>
    </location>
</feature>
<dbReference type="CDD" id="cd00143">
    <property type="entry name" value="PP2Cc"/>
    <property type="match status" value="1"/>
</dbReference>
<feature type="region of interest" description="Disordered" evidence="5">
    <location>
        <begin position="709"/>
        <end position="737"/>
    </location>
</feature>
<evidence type="ECO:0000256" key="3">
    <source>
        <dbReference type="ARBA" id="ARBA00022912"/>
    </source>
</evidence>
<keyword evidence="3 4" id="KW-0904">Protein phosphatase</keyword>
<name>A0A1D1W5V6_RAMVA</name>
<sequence>MEESNGPDTSRQHLGRFLRSLNELKPPLEAISELAKHEKVDGRGSWTAAECSSELIYWIQLYLTHLGCPLEYCIPCARAIVNNVLDSHDFHMADFEAPLPQLAAMDSNDTDETWKQLSSLNGTNGHDENGTTLNGESNNKESGNGAVISAKNLYGHAVQKANEMLTRWKEDLPHFEPMAAPHRVSAYAIKNKRPGMEDRHVIIPDLRAIVDLKGIKSPVSFYAVYDGHAGAVAAAYAAAHLHHSLCASPNYPDQMEKALKEAFVATDEQYEKKGSRDKDYSGTTAVVSVVYEEKLYIAWVGDSEAAIIVNRHADKLVEPRHTAENEVERKRVQDDGGTVIFNQGGWRVGAVLTVTRAIGDSGFKPFVTSNPDIRTINLDGSEDYLILACDGLWDELTPEDAMNTTNRFLLRNPTNPDDVAKELADKAKRSGSLDNISVLVVFLQPVEEIVGKLQAQRDEQRETVTPPMADNVDDFADLVDVNTNVDFVVDYETQHNNPFDTTPLDSSVLGDFGTPNDRSASEVDWDFERVPVNQYREEESQALNFLDEAIVSLDQPSSPSSHKPASVTPTEDVRREFSRDEEGRPIVITHDGQDEEQTSFQGEHQHSEQPDDVHGRNDEEAGRPAQEEKVEKSLEQDYAEFQQRSSSQNDQLLTDQDAFPHQKDQSNQQNRNDDSFDQRVTELQSTVQSNAVSVAESTLQPDDLTTKLNDLKVSGEPNSGSAPLPSGNTTEQTDQPGTNIVTGAIVAAAAGLGTAVGFIQSALHLTSSSTSTSKTPTKTSSNTSTTTKKTPQSPATPTSASSKRTPSSSSKSTTATSSTTTPSSASSHSKPPSSLLSSARKTPTGTTPQKTPSSTGGNIEVPRTPPKTVAEKKPIATPRTVPTSTTKTPNKTASPATSTNKTPTEGSPVAKKPIPATPRSSAVAVHPARTGPPPAKAKASPLSVSHKESKETSVGQSSSNESSSGAIDTSPAQNVAGGTKSAAAAKKPASGTESTTSTKRATPPSKLSTSTAPSAPKTPRAAPAVAASTTSGASARSGTAGATSTRTTTAGTTPRTARPTPSSTSKLPPPPSASEGTRKAAVPTTPSAGDTMKKPAIPATPRSAAGGKSTTSKTSTTTSGLNGTAEKAKSAVKKPTASSSKTSSTTTAGKATTVKADKTEKKEENAVASTGDGNFNGHPEKQDSQQEGRMDSAHVDTNQSQNVDSDKNQELLTF</sequence>
<dbReference type="SMART" id="SM00332">
    <property type="entry name" value="PP2Cc"/>
    <property type="match status" value="1"/>
</dbReference>
<gene>
    <name evidence="7" type="primary">RvY_17931-1</name>
    <name evidence="7" type="synonym">RvY_17931.1</name>
    <name evidence="7" type="ORF">RvY_17931</name>
</gene>
<dbReference type="InterPro" id="IPR036457">
    <property type="entry name" value="PPM-type-like_dom_sf"/>
</dbReference>
<feature type="region of interest" description="Disordered" evidence="5">
    <location>
        <begin position="766"/>
        <end position="1214"/>
    </location>
</feature>
<feature type="compositionally biased region" description="Low complexity" evidence="5">
    <location>
        <begin position="953"/>
        <end position="964"/>
    </location>
</feature>
<dbReference type="EMBL" id="BDGG01000017">
    <property type="protein sequence ID" value="GAV08203.1"/>
    <property type="molecule type" value="Genomic_DNA"/>
</dbReference>
<feature type="compositionally biased region" description="Basic and acidic residues" evidence="5">
    <location>
        <begin position="571"/>
        <end position="584"/>
    </location>
</feature>
<reference evidence="7 8" key="1">
    <citation type="journal article" date="2016" name="Nat. Commun.">
        <title>Extremotolerant tardigrade genome and improved radiotolerance of human cultured cells by tardigrade-unique protein.</title>
        <authorList>
            <person name="Hashimoto T."/>
            <person name="Horikawa D.D."/>
            <person name="Saito Y."/>
            <person name="Kuwahara H."/>
            <person name="Kozuka-Hata H."/>
            <person name="Shin-I T."/>
            <person name="Minakuchi Y."/>
            <person name="Ohishi K."/>
            <person name="Motoyama A."/>
            <person name="Aizu T."/>
            <person name="Enomoto A."/>
            <person name="Kondo K."/>
            <person name="Tanaka S."/>
            <person name="Hara Y."/>
            <person name="Koshikawa S."/>
            <person name="Sagara H."/>
            <person name="Miura T."/>
            <person name="Yokobori S."/>
            <person name="Miyagawa K."/>
            <person name="Suzuki Y."/>
            <person name="Kubo T."/>
            <person name="Oyama M."/>
            <person name="Kohara Y."/>
            <person name="Fujiyama A."/>
            <person name="Arakawa K."/>
            <person name="Katayama T."/>
            <person name="Toyoda A."/>
            <person name="Kunieda T."/>
        </authorList>
    </citation>
    <scope>NUCLEOTIDE SEQUENCE [LARGE SCALE GENOMIC DNA]</scope>
    <source>
        <strain evidence="7 8">YOKOZUNA-1</strain>
    </source>
</reference>
<feature type="compositionally biased region" description="Polar residues" evidence="5">
    <location>
        <begin position="554"/>
        <end position="569"/>
    </location>
</feature>
<evidence type="ECO:0000256" key="2">
    <source>
        <dbReference type="ARBA" id="ARBA00022801"/>
    </source>
</evidence>
<feature type="compositionally biased region" description="Low complexity" evidence="5">
    <location>
        <begin position="1018"/>
        <end position="1066"/>
    </location>
</feature>